<dbReference type="InterPro" id="IPR025948">
    <property type="entry name" value="HTH-like_dom"/>
</dbReference>
<dbReference type="InterPro" id="IPR050900">
    <property type="entry name" value="Transposase_IS3/IS150/IS904"/>
</dbReference>
<comment type="function">
    <text evidence="1">Involved in the transposition of the insertion sequence.</text>
</comment>
<name>A0A7W9DCT6_9MICC</name>
<evidence type="ECO:0000259" key="2">
    <source>
        <dbReference type="PROSITE" id="PS50994"/>
    </source>
</evidence>
<dbReference type="InterPro" id="IPR001584">
    <property type="entry name" value="Integrase_cat-core"/>
</dbReference>
<dbReference type="PANTHER" id="PTHR46889:SF5">
    <property type="entry name" value="INTEGRASE PROTEIN"/>
    <property type="match status" value="1"/>
</dbReference>
<dbReference type="InterPro" id="IPR048020">
    <property type="entry name" value="Transpos_IS3"/>
</dbReference>
<gene>
    <name evidence="3" type="ORF">BKA12_002307</name>
</gene>
<dbReference type="PROSITE" id="PS50994">
    <property type="entry name" value="INTEGRASE"/>
    <property type="match status" value="1"/>
</dbReference>
<dbReference type="SUPFAM" id="SSF53098">
    <property type="entry name" value="Ribonuclease H-like"/>
    <property type="match status" value="1"/>
</dbReference>
<dbReference type="GO" id="GO:0015074">
    <property type="term" value="P:DNA integration"/>
    <property type="evidence" value="ECO:0007669"/>
    <property type="project" value="InterPro"/>
</dbReference>
<dbReference type="Pfam" id="PF13276">
    <property type="entry name" value="HTH_21"/>
    <property type="match status" value="1"/>
</dbReference>
<evidence type="ECO:0000313" key="3">
    <source>
        <dbReference type="EMBL" id="MBB5599227.1"/>
    </source>
</evidence>
<dbReference type="Proteomes" id="UP000523863">
    <property type="component" value="Unassembled WGS sequence"/>
</dbReference>
<evidence type="ECO:0000313" key="4">
    <source>
        <dbReference type="Proteomes" id="UP000523863"/>
    </source>
</evidence>
<organism evidence="3 4">
    <name type="scientific">Neomicrococcus lactis</name>
    <dbReference type="NCBI Taxonomy" id="732241"/>
    <lineage>
        <taxon>Bacteria</taxon>
        <taxon>Bacillati</taxon>
        <taxon>Actinomycetota</taxon>
        <taxon>Actinomycetes</taxon>
        <taxon>Micrococcales</taxon>
        <taxon>Micrococcaceae</taxon>
        <taxon>Neomicrococcus</taxon>
    </lineage>
</organism>
<dbReference type="PANTHER" id="PTHR46889">
    <property type="entry name" value="TRANSPOSASE INSF FOR INSERTION SEQUENCE IS3B-RELATED"/>
    <property type="match status" value="1"/>
</dbReference>
<evidence type="ECO:0000256" key="1">
    <source>
        <dbReference type="ARBA" id="ARBA00002286"/>
    </source>
</evidence>
<keyword evidence="4" id="KW-1185">Reference proteome</keyword>
<comment type="caution">
    <text evidence="3">The sequence shown here is derived from an EMBL/GenBank/DDBJ whole genome shotgun (WGS) entry which is preliminary data.</text>
</comment>
<protein>
    <submittedName>
        <fullName evidence="3">Transposase InsO family protein</fullName>
    </submittedName>
</protein>
<accession>A0A7W9DCT6</accession>
<reference evidence="3 4" key="1">
    <citation type="submission" date="2020-08" db="EMBL/GenBank/DDBJ databases">
        <title>Sequencing the genomes of 1000 actinobacteria strains.</title>
        <authorList>
            <person name="Klenk H.-P."/>
        </authorList>
    </citation>
    <scope>NUCLEOTIDE SEQUENCE [LARGE SCALE GENOMIC DNA]</scope>
    <source>
        <strain evidence="3 4">DSM 23694</strain>
    </source>
</reference>
<feature type="domain" description="Integrase catalytic" evidence="2">
    <location>
        <begin position="63"/>
        <end position="244"/>
    </location>
</feature>
<proteinExistence type="predicted"/>
<dbReference type="NCBIfam" id="NF033516">
    <property type="entry name" value="transpos_IS3"/>
    <property type="match status" value="1"/>
</dbReference>
<dbReference type="EMBL" id="JACHBL010000001">
    <property type="protein sequence ID" value="MBB5599227.1"/>
    <property type="molecule type" value="Genomic_DNA"/>
</dbReference>
<dbReference type="InterPro" id="IPR012337">
    <property type="entry name" value="RNaseH-like_sf"/>
</dbReference>
<dbReference type="Pfam" id="PF00665">
    <property type="entry name" value="rve"/>
    <property type="match status" value="1"/>
</dbReference>
<dbReference type="Gene3D" id="3.30.420.10">
    <property type="entry name" value="Ribonuclease H-like superfamily/Ribonuclease H"/>
    <property type="match status" value="1"/>
</dbReference>
<dbReference type="AlphaFoldDB" id="A0A7W9DCT6"/>
<dbReference type="GO" id="GO:0003676">
    <property type="term" value="F:nucleic acid binding"/>
    <property type="evidence" value="ECO:0007669"/>
    <property type="project" value="InterPro"/>
</dbReference>
<dbReference type="InterPro" id="IPR036397">
    <property type="entry name" value="RNaseH_sf"/>
</dbReference>
<sequence length="251" mass="28590">MPVVRQLHERHYVVYGIVKMWHALKREGHVVGRDHVARLMRLAGVRGVVRGRKPVTTVCDRDAVRFPDLVKRGWNVTELNTVWVADFTYVRVPSGFVYVAFITDVTSRRILGWNVDSSRRTPLVTTALNHALMVRRTGGQRFSVKRLIHHSDADTQYTSAELKDVLSQAGMRGSIGTVGDTLDNALMESKIGLYKRRTHSREETESMGLCTRSRNKHRTVGALVQHHARALEHRVPNAHRIREQLQPTNHA</sequence>